<comment type="caution">
    <text evidence="2">The sequence shown here is derived from an EMBL/GenBank/DDBJ whole genome shotgun (WGS) entry which is preliminary data.</text>
</comment>
<evidence type="ECO:0000313" key="3">
    <source>
        <dbReference type="Proteomes" id="UP001139333"/>
    </source>
</evidence>
<gene>
    <name evidence="2" type="ORF">L2672_02225</name>
</gene>
<feature type="transmembrane region" description="Helical" evidence="1">
    <location>
        <begin position="12"/>
        <end position="34"/>
    </location>
</feature>
<reference evidence="2" key="1">
    <citation type="submission" date="2022-01" db="EMBL/GenBank/DDBJ databases">
        <title>Whole genome-based taxonomy of the Shewanellaceae.</title>
        <authorList>
            <person name="Martin-Rodriguez A.J."/>
        </authorList>
    </citation>
    <scope>NUCLEOTIDE SEQUENCE</scope>
    <source>
        <strain evidence="2">DSM 16422</strain>
    </source>
</reference>
<feature type="transmembrane region" description="Helical" evidence="1">
    <location>
        <begin position="205"/>
        <end position="225"/>
    </location>
</feature>
<feature type="transmembrane region" description="Helical" evidence="1">
    <location>
        <begin position="119"/>
        <end position="142"/>
    </location>
</feature>
<sequence>MSKKNNIKLLAIRFGWLGCFGIAIGFTIVSLLQISQADFSGFLWLQKSMSELGYYGDTDYAIIVNGGLFFGGLSITLACLFALQVTDGWMKYPFWLSLAGSFVAIAASGLFPLNVYHLHIYGLTLSLWLVSFACLSFIIYALTLNWQQMKFSILLALICLSLNFCVLILPYFGVIPSPAITISMTDIIAASASIFPKPDFWWQALAHWLSMSVLILWVLTLLSWLNKSIETK</sequence>
<evidence type="ECO:0008006" key="4">
    <source>
        <dbReference type="Google" id="ProtNLM"/>
    </source>
</evidence>
<evidence type="ECO:0000256" key="1">
    <source>
        <dbReference type="SAM" id="Phobius"/>
    </source>
</evidence>
<keyword evidence="1" id="KW-0812">Transmembrane</keyword>
<feature type="transmembrane region" description="Helical" evidence="1">
    <location>
        <begin position="95"/>
        <end position="113"/>
    </location>
</feature>
<name>A0A9X1ZFP7_9GAMM</name>
<dbReference type="AlphaFoldDB" id="A0A9X1ZFP7"/>
<accession>A0A9X1ZFP7</accession>
<feature type="transmembrane region" description="Helical" evidence="1">
    <location>
        <begin position="60"/>
        <end position="83"/>
    </location>
</feature>
<organism evidence="2 3">
    <name type="scientific">Shewanella gaetbuli</name>
    <dbReference type="NCBI Taxonomy" id="220752"/>
    <lineage>
        <taxon>Bacteria</taxon>
        <taxon>Pseudomonadati</taxon>
        <taxon>Pseudomonadota</taxon>
        <taxon>Gammaproteobacteria</taxon>
        <taxon>Alteromonadales</taxon>
        <taxon>Shewanellaceae</taxon>
        <taxon>Shewanella</taxon>
    </lineage>
</organism>
<keyword evidence="3" id="KW-1185">Reference proteome</keyword>
<keyword evidence="1" id="KW-1133">Transmembrane helix</keyword>
<keyword evidence="1" id="KW-0472">Membrane</keyword>
<feature type="transmembrane region" description="Helical" evidence="1">
    <location>
        <begin position="154"/>
        <end position="174"/>
    </location>
</feature>
<dbReference type="EMBL" id="JAKIKP010000001">
    <property type="protein sequence ID" value="MCL1141519.1"/>
    <property type="molecule type" value="Genomic_DNA"/>
</dbReference>
<dbReference type="Proteomes" id="UP001139333">
    <property type="component" value="Unassembled WGS sequence"/>
</dbReference>
<protein>
    <recommendedName>
        <fullName evidence="4">DUF998 domain-containing protein</fullName>
    </recommendedName>
</protein>
<evidence type="ECO:0000313" key="2">
    <source>
        <dbReference type="EMBL" id="MCL1141519.1"/>
    </source>
</evidence>
<dbReference type="RefSeq" id="WP_248994192.1">
    <property type="nucleotide sequence ID" value="NZ_JAKIKP010000001.1"/>
</dbReference>
<proteinExistence type="predicted"/>